<protein>
    <submittedName>
        <fullName evidence="1">Uncharacterized protein</fullName>
    </submittedName>
</protein>
<proteinExistence type="predicted"/>
<evidence type="ECO:0000313" key="1">
    <source>
        <dbReference type="EMBL" id="MBK4348722.1"/>
    </source>
</evidence>
<dbReference type="AlphaFoldDB" id="A0A934VZ39"/>
<accession>A0A934VZ39</accession>
<dbReference type="EMBL" id="JAEPES010000004">
    <property type="protein sequence ID" value="MBK4348722.1"/>
    <property type="molecule type" value="Genomic_DNA"/>
</dbReference>
<keyword evidence="2" id="KW-1185">Reference proteome</keyword>
<name>A0A934VZ39_9MICO</name>
<dbReference type="RefSeq" id="WP_200556917.1">
    <property type="nucleotide sequence ID" value="NZ_JAEPES010000004.1"/>
</dbReference>
<evidence type="ECO:0000313" key="2">
    <source>
        <dbReference type="Proteomes" id="UP000636458"/>
    </source>
</evidence>
<sequence>METITMGGLTTGGMPMGGLPADPAFLLALETQQRRLHALLVRVDSVRAQLPSAEVGVWRGPAHTLYASSVEALVKEFGVIRDRLDAALASTRAAHSIAAQQG</sequence>
<reference evidence="1" key="1">
    <citation type="submission" date="2021-01" db="EMBL/GenBank/DDBJ databases">
        <title>Lacisediminihabitans sp. nov. strain G11-30, isolated from Antarctic Soil.</title>
        <authorList>
            <person name="Li J."/>
        </authorList>
    </citation>
    <scope>NUCLEOTIDE SEQUENCE</scope>
    <source>
        <strain evidence="1">G11-30</strain>
    </source>
</reference>
<dbReference type="Proteomes" id="UP000636458">
    <property type="component" value="Unassembled WGS sequence"/>
</dbReference>
<comment type="caution">
    <text evidence="1">The sequence shown here is derived from an EMBL/GenBank/DDBJ whole genome shotgun (WGS) entry which is preliminary data.</text>
</comment>
<gene>
    <name evidence="1" type="ORF">IV501_13850</name>
</gene>
<organism evidence="1 2">
    <name type="scientific">Lacisediminihabitans changchengi</name>
    <dbReference type="NCBI Taxonomy" id="2787634"/>
    <lineage>
        <taxon>Bacteria</taxon>
        <taxon>Bacillati</taxon>
        <taxon>Actinomycetota</taxon>
        <taxon>Actinomycetes</taxon>
        <taxon>Micrococcales</taxon>
        <taxon>Microbacteriaceae</taxon>
        <taxon>Lacisediminihabitans</taxon>
    </lineage>
</organism>